<name>A0A382MGW5_9ZZZZ</name>
<dbReference type="EMBL" id="UINC01093511">
    <property type="protein sequence ID" value="SVC47986.1"/>
    <property type="molecule type" value="Genomic_DNA"/>
</dbReference>
<dbReference type="AlphaFoldDB" id="A0A382MGW5"/>
<feature type="non-terminal residue" evidence="1">
    <location>
        <position position="108"/>
    </location>
</feature>
<protein>
    <submittedName>
        <fullName evidence="1">Uncharacterized protein</fullName>
    </submittedName>
</protein>
<accession>A0A382MGW5</accession>
<gene>
    <name evidence="1" type="ORF">METZ01_LOCUS300840</name>
</gene>
<proteinExistence type="predicted"/>
<reference evidence="1" key="1">
    <citation type="submission" date="2018-05" db="EMBL/GenBank/DDBJ databases">
        <authorList>
            <person name="Lanie J.A."/>
            <person name="Ng W.-L."/>
            <person name="Kazmierczak K.M."/>
            <person name="Andrzejewski T.M."/>
            <person name="Davidsen T.M."/>
            <person name="Wayne K.J."/>
            <person name="Tettelin H."/>
            <person name="Glass J.I."/>
            <person name="Rusch D."/>
            <person name="Podicherti R."/>
            <person name="Tsui H.-C.T."/>
            <person name="Winkler M.E."/>
        </authorList>
    </citation>
    <scope>NUCLEOTIDE SEQUENCE</scope>
</reference>
<sequence length="108" mass="11741">MDRRILYYIKLCAFCLSFLFYGSLSFAQFQDFGGGGGGGSGGGSATNRLNQTVRIGVKTGIIKWKSHLMYSTTSPTQIEVPGEVWTIGYAQGSGKYDYSYTDYSESAG</sequence>
<organism evidence="1">
    <name type="scientific">marine metagenome</name>
    <dbReference type="NCBI Taxonomy" id="408172"/>
    <lineage>
        <taxon>unclassified sequences</taxon>
        <taxon>metagenomes</taxon>
        <taxon>ecological metagenomes</taxon>
    </lineage>
</organism>
<evidence type="ECO:0000313" key="1">
    <source>
        <dbReference type="EMBL" id="SVC47986.1"/>
    </source>
</evidence>